<evidence type="ECO:0000313" key="4">
    <source>
        <dbReference type="Proteomes" id="UP001472677"/>
    </source>
</evidence>
<protein>
    <submittedName>
        <fullName evidence="3">Uncharacterized protein</fullName>
    </submittedName>
</protein>
<evidence type="ECO:0000256" key="2">
    <source>
        <dbReference type="SAM" id="SignalP"/>
    </source>
</evidence>
<keyword evidence="4" id="KW-1185">Reference proteome</keyword>
<proteinExistence type="predicted"/>
<comment type="caution">
    <text evidence="3">The sequence shown here is derived from an EMBL/GenBank/DDBJ whole genome shotgun (WGS) entry which is preliminary data.</text>
</comment>
<feature type="signal peptide" evidence="2">
    <location>
        <begin position="1"/>
        <end position="31"/>
    </location>
</feature>
<dbReference type="Proteomes" id="UP001472677">
    <property type="component" value="Unassembled WGS sequence"/>
</dbReference>
<gene>
    <name evidence="3" type="ORF">V6N12_070282</name>
</gene>
<feature type="region of interest" description="Disordered" evidence="1">
    <location>
        <begin position="61"/>
        <end position="92"/>
    </location>
</feature>
<dbReference type="EMBL" id="JBBPBM010000006">
    <property type="protein sequence ID" value="KAK8579989.1"/>
    <property type="molecule type" value="Genomic_DNA"/>
</dbReference>
<accession>A0ABR2FGC5</accession>
<evidence type="ECO:0000313" key="3">
    <source>
        <dbReference type="EMBL" id="KAK8579989.1"/>
    </source>
</evidence>
<organism evidence="3 4">
    <name type="scientific">Hibiscus sabdariffa</name>
    <name type="common">roselle</name>
    <dbReference type="NCBI Taxonomy" id="183260"/>
    <lineage>
        <taxon>Eukaryota</taxon>
        <taxon>Viridiplantae</taxon>
        <taxon>Streptophyta</taxon>
        <taxon>Embryophyta</taxon>
        <taxon>Tracheophyta</taxon>
        <taxon>Spermatophyta</taxon>
        <taxon>Magnoliopsida</taxon>
        <taxon>eudicotyledons</taxon>
        <taxon>Gunneridae</taxon>
        <taxon>Pentapetalae</taxon>
        <taxon>rosids</taxon>
        <taxon>malvids</taxon>
        <taxon>Malvales</taxon>
        <taxon>Malvaceae</taxon>
        <taxon>Malvoideae</taxon>
        <taxon>Hibiscus</taxon>
    </lineage>
</organism>
<feature type="chain" id="PRO_5045909437" evidence="2">
    <location>
        <begin position="32"/>
        <end position="92"/>
    </location>
</feature>
<reference evidence="3 4" key="1">
    <citation type="journal article" date="2024" name="G3 (Bethesda)">
        <title>Genome assembly of Hibiscus sabdariffa L. provides insights into metabolisms of medicinal natural products.</title>
        <authorList>
            <person name="Kim T."/>
        </authorList>
    </citation>
    <scope>NUCLEOTIDE SEQUENCE [LARGE SCALE GENOMIC DNA]</scope>
    <source>
        <strain evidence="3">TK-2024</strain>
        <tissue evidence="3">Old leaves</tissue>
    </source>
</reference>
<keyword evidence="2" id="KW-0732">Signal</keyword>
<name>A0ABR2FGC5_9ROSI</name>
<feature type="compositionally biased region" description="Basic residues" evidence="1">
    <location>
        <begin position="81"/>
        <end position="92"/>
    </location>
</feature>
<evidence type="ECO:0000256" key="1">
    <source>
        <dbReference type="SAM" id="MobiDB-lite"/>
    </source>
</evidence>
<sequence>MAKTNLILAVAGAAAFLLLLLFTCGITFSEGTRILKADDHKVNNLNGDGSTGGNVVHAAYTTNGFRPTTPGHSPGAGHSRGPTRNHIHNHRN</sequence>